<dbReference type="RefSeq" id="WP_110989205.1">
    <property type="nucleotide sequence ID" value="NZ_CAWNWM010000048.1"/>
</dbReference>
<name>A0A2W1JG94_9CYAN</name>
<feature type="transmembrane region" description="Helical" evidence="1">
    <location>
        <begin position="106"/>
        <end position="128"/>
    </location>
</feature>
<evidence type="ECO:0000313" key="3">
    <source>
        <dbReference type="Proteomes" id="UP000248857"/>
    </source>
</evidence>
<accession>A0A2W1JG94</accession>
<sequence>MSGVGIQYLGGVNHVDDTPIKTLFLSLFHTPIIPLQSAYIGKPIDNNNSDIWIAALAGFSGAELNAIRLKKIHVKSLLHAYFRAACIWSYPLMIMCTVAYDDVTWLIVNTIYGFISFLILLVLPAYLISWSYSSTKKVTNRIELAVREASNTILGVAIDPKDINHKSARKISDNIDKMLLAHDIRNWGDHLSEIPFENILINKLLLLRIRCAIGLRETVEDFRLSSFQEKLFHSLERSKQHL</sequence>
<protein>
    <submittedName>
        <fullName evidence="2">Uncharacterized protein</fullName>
    </submittedName>
</protein>
<evidence type="ECO:0000256" key="1">
    <source>
        <dbReference type="SAM" id="Phobius"/>
    </source>
</evidence>
<keyword evidence="1" id="KW-1133">Transmembrane helix</keyword>
<evidence type="ECO:0000313" key="2">
    <source>
        <dbReference type="EMBL" id="PZD70242.1"/>
    </source>
</evidence>
<comment type="caution">
    <text evidence="2">The sequence shown here is derived from an EMBL/GenBank/DDBJ whole genome shotgun (WGS) entry which is preliminary data.</text>
</comment>
<feature type="transmembrane region" description="Helical" evidence="1">
    <location>
        <begin position="81"/>
        <end position="100"/>
    </location>
</feature>
<keyword evidence="3" id="KW-1185">Reference proteome</keyword>
<keyword evidence="1" id="KW-0812">Transmembrane</keyword>
<organism evidence="2 3">
    <name type="scientific">Acaryochloris thomasi RCC1774</name>
    <dbReference type="NCBI Taxonomy" id="1764569"/>
    <lineage>
        <taxon>Bacteria</taxon>
        <taxon>Bacillati</taxon>
        <taxon>Cyanobacteriota</taxon>
        <taxon>Cyanophyceae</taxon>
        <taxon>Acaryochloridales</taxon>
        <taxon>Acaryochloridaceae</taxon>
        <taxon>Acaryochloris</taxon>
        <taxon>Acaryochloris thomasi</taxon>
    </lineage>
</organism>
<keyword evidence="1" id="KW-0472">Membrane</keyword>
<dbReference type="AlphaFoldDB" id="A0A2W1JG94"/>
<dbReference type="Proteomes" id="UP000248857">
    <property type="component" value="Unassembled WGS sequence"/>
</dbReference>
<reference evidence="2 3" key="1">
    <citation type="journal article" date="2018" name="Sci. Rep.">
        <title>A novel species of the marine cyanobacterium Acaryochloris with a unique pigment content and lifestyle.</title>
        <authorList>
            <person name="Partensky F."/>
            <person name="Six C."/>
            <person name="Ratin M."/>
            <person name="Garczarek L."/>
            <person name="Vaulot D."/>
            <person name="Probert I."/>
            <person name="Calteau A."/>
            <person name="Gourvil P."/>
            <person name="Marie D."/>
            <person name="Grebert T."/>
            <person name="Bouchier C."/>
            <person name="Le Panse S."/>
            <person name="Gachenot M."/>
            <person name="Rodriguez F."/>
            <person name="Garrido J.L."/>
        </authorList>
    </citation>
    <scope>NUCLEOTIDE SEQUENCE [LARGE SCALE GENOMIC DNA]</scope>
    <source>
        <strain evidence="2 3">RCC1774</strain>
    </source>
</reference>
<dbReference type="EMBL" id="PQWO01000048">
    <property type="protein sequence ID" value="PZD70242.1"/>
    <property type="molecule type" value="Genomic_DNA"/>
</dbReference>
<gene>
    <name evidence="2" type="ORF">C1752_15934</name>
</gene>
<proteinExistence type="predicted"/>